<dbReference type="InParanoid" id="A0A6J2YAD4"/>
<dbReference type="AlphaFoldDB" id="A0A6J2YAD4"/>
<dbReference type="GeneID" id="115885940"/>
<proteinExistence type="predicted"/>
<dbReference type="Proteomes" id="UP000504635">
    <property type="component" value="Unplaced"/>
</dbReference>
<evidence type="ECO:0000313" key="1">
    <source>
        <dbReference type="Proteomes" id="UP000504635"/>
    </source>
</evidence>
<gene>
    <name evidence="2" type="primary">LOC115885940</name>
</gene>
<dbReference type="KEGG" id="soy:115885940"/>
<sequence length="155" mass="16644">MSAAKYLICIAAVIGLICESIILCDAGTASLSSAKRVKDSATLKTILRTVQNFMIGVLDRLQSLFTKNPDTVNSLVEILDSFVSKFTRVLKVMTNRLPPGMGNIQKPLNTFIAVIGAIMAPVKTLVSMATMFPDLVFGAPKGVIATAFESLMNFV</sequence>
<keyword evidence="1" id="KW-1185">Reference proteome</keyword>
<name>A0A6J2YAD4_SITOR</name>
<protein>
    <submittedName>
        <fullName evidence="2">Uncharacterized protein LOC115885940</fullName>
    </submittedName>
</protein>
<dbReference type="RefSeq" id="XP_030760833.1">
    <property type="nucleotide sequence ID" value="XM_030904973.1"/>
</dbReference>
<accession>A0A6J2YAD4</accession>
<evidence type="ECO:0000313" key="2">
    <source>
        <dbReference type="RefSeq" id="XP_030760833.1"/>
    </source>
</evidence>
<reference evidence="2" key="1">
    <citation type="submission" date="2025-08" db="UniProtKB">
        <authorList>
            <consortium name="RefSeq"/>
        </authorList>
    </citation>
    <scope>IDENTIFICATION</scope>
    <source>
        <tissue evidence="2">Gonads</tissue>
    </source>
</reference>
<organism evidence="1 2">
    <name type="scientific">Sitophilus oryzae</name>
    <name type="common">Rice weevil</name>
    <name type="synonym">Curculio oryzae</name>
    <dbReference type="NCBI Taxonomy" id="7048"/>
    <lineage>
        <taxon>Eukaryota</taxon>
        <taxon>Metazoa</taxon>
        <taxon>Ecdysozoa</taxon>
        <taxon>Arthropoda</taxon>
        <taxon>Hexapoda</taxon>
        <taxon>Insecta</taxon>
        <taxon>Pterygota</taxon>
        <taxon>Neoptera</taxon>
        <taxon>Endopterygota</taxon>
        <taxon>Coleoptera</taxon>
        <taxon>Polyphaga</taxon>
        <taxon>Cucujiformia</taxon>
        <taxon>Curculionidae</taxon>
        <taxon>Dryophthorinae</taxon>
        <taxon>Sitophilus</taxon>
    </lineage>
</organism>